<dbReference type="AlphaFoldDB" id="C3SA48"/>
<feature type="region of interest" description="Disordered" evidence="1">
    <location>
        <begin position="166"/>
        <end position="206"/>
    </location>
</feature>
<reference evidence="5" key="4">
    <citation type="submission" date="2018-08" db="UniProtKB">
        <authorList>
            <consortium name="EnsemblPlants"/>
        </authorList>
    </citation>
    <scope>IDENTIFICATION</scope>
    <source>
        <strain evidence="5">cv. Bd21</strain>
    </source>
</reference>
<dbReference type="EnsemblPlants" id="KQJ86621">
    <property type="protein sequence ID" value="KQJ86621"/>
    <property type="gene ID" value="BRADI_4g06700v3"/>
</dbReference>
<name>C3SA48_BRADI</name>
<dbReference type="KEGG" id="bdi:100829734"/>
<dbReference type="STRING" id="15368.C3SA48"/>
<dbReference type="GO" id="GO:0005516">
    <property type="term" value="F:calmodulin binding"/>
    <property type="evidence" value="ECO:0007669"/>
    <property type="project" value="InterPro"/>
</dbReference>
<gene>
    <name evidence="5" type="primary">LOC100829734</name>
    <name evidence="4" type="ORF">BRADI_4g06700v3</name>
</gene>
<dbReference type="RefSeq" id="XP_003576069.1">
    <property type="nucleotide sequence ID" value="XM_003576021.4"/>
</dbReference>
<evidence type="ECO:0000313" key="5">
    <source>
        <dbReference type="EnsemblPlants" id="KQJ86621"/>
    </source>
</evidence>
<dbReference type="PANTHER" id="PTHR33349:SF6">
    <property type="entry name" value="EXPRESSED PROTEIN"/>
    <property type="match status" value="1"/>
</dbReference>
<dbReference type="PANTHER" id="PTHR33349">
    <property type="entry name" value="EMB|CAB62594.1"/>
    <property type="match status" value="1"/>
</dbReference>
<dbReference type="EMBL" id="CM000883">
    <property type="protein sequence ID" value="KQJ86621.1"/>
    <property type="molecule type" value="Genomic_DNA"/>
</dbReference>
<evidence type="ECO:0000313" key="6">
    <source>
        <dbReference type="Proteomes" id="UP000008810"/>
    </source>
</evidence>
<feature type="domain" description="Calmodulin-binding" evidence="2">
    <location>
        <begin position="284"/>
        <end position="401"/>
    </location>
</feature>
<feature type="region of interest" description="Disordered" evidence="1">
    <location>
        <begin position="1"/>
        <end position="76"/>
    </location>
</feature>
<dbReference type="OMA" id="MCLEHEQ"/>
<organism evidence="3">
    <name type="scientific">Brachypodium distachyon</name>
    <name type="common">Purple false brome</name>
    <name type="synonym">Trachynia distachya</name>
    <dbReference type="NCBI Taxonomy" id="15368"/>
    <lineage>
        <taxon>Eukaryota</taxon>
        <taxon>Viridiplantae</taxon>
        <taxon>Streptophyta</taxon>
        <taxon>Embryophyta</taxon>
        <taxon>Tracheophyta</taxon>
        <taxon>Spermatophyta</taxon>
        <taxon>Magnoliopsida</taxon>
        <taxon>Liliopsida</taxon>
        <taxon>Poales</taxon>
        <taxon>Poaceae</taxon>
        <taxon>BOP clade</taxon>
        <taxon>Pooideae</taxon>
        <taxon>Stipodae</taxon>
        <taxon>Brachypodieae</taxon>
        <taxon>Brachypodium</taxon>
    </lineage>
</organism>
<dbReference type="Proteomes" id="UP000008810">
    <property type="component" value="Chromosome 4"/>
</dbReference>
<dbReference type="Gramene" id="KQJ86621">
    <property type="protein sequence ID" value="KQJ86621"/>
    <property type="gene ID" value="BRADI_4g06700v3"/>
</dbReference>
<dbReference type="OrthoDB" id="766386at2759"/>
<reference evidence="4 5" key="2">
    <citation type="journal article" date="2010" name="Nature">
        <title>Genome sequencing and analysis of the model grass Brachypodium distachyon.</title>
        <authorList>
            <consortium name="International Brachypodium Initiative"/>
        </authorList>
    </citation>
    <scope>NUCLEOTIDE SEQUENCE [LARGE SCALE GENOMIC DNA]</scope>
    <source>
        <strain evidence="4">Bd21</strain>
        <strain evidence="5">cv. Bd21</strain>
    </source>
</reference>
<protein>
    <submittedName>
        <fullName evidence="3">Autophagy-related protein 10</fullName>
    </submittedName>
</protein>
<feature type="compositionally biased region" description="Basic and acidic residues" evidence="1">
    <location>
        <begin position="188"/>
        <end position="197"/>
    </location>
</feature>
<feature type="compositionally biased region" description="Basic and acidic residues" evidence="1">
    <location>
        <begin position="47"/>
        <end position="60"/>
    </location>
</feature>
<keyword evidence="6" id="KW-1185">Reference proteome</keyword>
<dbReference type="GeneID" id="100829734"/>
<dbReference type="HOGENOM" id="CLU_621692_0_0_1"/>
<sequence>MTGKGAKSVATGTTPPQRNGADTKAVPNYLRPSTGSCHNACKYGGHHAFEEKEVPKDQPRPRKQPSASDDQKRRLVKVRSVSWRRVGDFGKTGKADRLVGETVEWKDIVAYDAVEVLPLPANGPDGRKSDVMKGKKPFAKTTGQEIVAKKPTESLNKKLVKTVRSKLTGKASTSSQAIGGAKDASSSDNKKMIDKSTKSVKPLKTKKSTTLPIEKKVVSQEVVQGDATTGDKQGETIYPPDQEEHAAVSESGKPIPVHRRAKSMSISSRSVRFPFIRQASKNAATFKLRSKSSKAPVLADEDEKPTRLRFRKGRAAAGEEPSSGIQLRIRSLRRRGSGISRGATSTGFVVPEVTLRHQKTLEKKKSRRLYNNLIEETASKLAKSRKSRVKSLVGAFETLISKIGK</sequence>
<dbReference type="SMART" id="SM01054">
    <property type="entry name" value="CaM_binding"/>
    <property type="match status" value="1"/>
</dbReference>
<reference evidence="4" key="3">
    <citation type="submission" date="2017-06" db="EMBL/GenBank/DDBJ databases">
        <title>WGS assembly of Brachypodium distachyon.</title>
        <authorList>
            <consortium name="The International Brachypodium Initiative"/>
            <person name="Lucas S."/>
            <person name="Harmon-Smith M."/>
            <person name="Lail K."/>
            <person name="Tice H."/>
            <person name="Grimwood J."/>
            <person name="Bruce D."/>
            <person name="Barry K."/>
            <person name="Shu S."/>
            <person name="Lindquist E."/>
            <person name="Wang M."/>
            <person name="Pitluck S."/>
            <person name="Vogel J.P."/>
            <person name="Garvin D.F."/>
            <person name="Mockler T.C."/>
            <person name="Schmutz J."/>
            <person name="Rokhsar D."/>
            <person name="Bevan M.W."/>
        </authorList>
    </citation>
    <scope>NUCLEOTIDE SEQUENCE</scope>
    <source>
        <strain evidence="4">Bd21</strain>
    </source>
</reference>
<evidence type="ECO:0000259" key="2">
    <source>
        <dbReference type="SMART" id="SM01054"/>
    </source>
</evidence>
<dbReference type="EMBL" id="EU730894">
    <property type="protein sequence ID" value="ACF22682.1"/>
    <property type="molecule type" value="Genomic_DNA"/>
</dbReference>
<evidence type="ECO:0000313" key="3">
    <source>
        <dbReference type="EMBL" id="ACF22682.1"/>
    </source>
</evidence>
<dbReference type="eggNOG" id="ENOG502R516">
    <property type="taxonomic scope" value="Eukaryota"/>
</dbReference>
<feature type="region of interest" description="Disordered" evidence="1">
    <location>
        <begin position="222"/>
        <end position="260"/>
    </location>
</feature>
<evidence type="ECO:0000256" key="1">
    <source>
        <dbReference type="SAM" id="MobiDB-lite"/>
    </source>
</evidence>
<proteinExistence type="predicted"/>
<evidence type="ECO:0000313" key="4">
    <source>
        <dbReference type="EMBL" id="KQJ86621.1"/>
    </source>
</evidence>
<dbReference type="InterPro" id="IPR012417">
    <property type="entry name" value="CaM-bd_dom_pln"/>
</dbReference>
<accession>C3SA48</accession>
<dbReference type="Pfam" id="PF07839">
    <property type="entry name" value="CaM_binding"/>
    <property type="match status" value="1"/>
</dbReference>
<reference evidence="3" key="1">
    <citation type="journal article" date="2009" name="Plant Mol. Biol.">
        <title>Structural characterization of Brachypodium genome and its syntenic relationship with rice and wheat.</title>
        <authorList>
            <person name="Huo N."/>
            <person name="Vogel J.P."/>
            <person name="Lazo G.R."/>
            <person name="You F.M."/>
            <person name="Ma Y."/>
            <person name="McMahon S."/>
            <person name="Dvorak J."/>
            <person name="Anderson O.D."/>
            <person name="Luo M.C."/>
            <person name="Gu Y.Q."/>
        </authorList>
    </citation>
    <scope>NUCLEOTIDE SEQUENCE</scope>
</reference>